<dbReference type="CDD" id="cd09281">
    <property type="entry name" value="UPF0066"/>
    <property type="match status" value="1"/>
</dbReference>
<dbReference type="InterPro" id="IPR041369">
    <property type="entry name" value="TrmO_C"/>
</dbReference>
<dbReference type="Proteomes" id="UP000230202">
    <property type="component" value="Unassembled WGS sequence"/>
</dbReference>
<comment type="similarity">
    <text evidence="2">Belongs to the tRNA methyltransferase O family.</text>
</comment>
<keyword evidence="5" id="KW-1185">Reference proteome</keyword>
<evidence type="ECO:0000313" key="5">
    <source>
        <dbReference type="Proteomes" id="UP000230202"/>
    </source>
</evidence>
<keyword evidence="1" id="KW-0949">S-adenosyl-L-methionine</keyword>
<dbReference type="PANTHER" id="PTHR12818">
    <property type="entry name" value="TRNA (ADENINE(37)-N6)-METHYLTRANSFERASE"/>
    <property type="match status" value="1"/>
</dbReference>
<dbReference type="AlphaFoldDB" id="A0A2N9X9N5"/>
<dbReference type="NCBIfam" id="TIGR00104">
    <property type="entry name" value="tRNA_TsaA"/>
    <property type="match status" value="1"/>
</dbReference>
<dbReference type="InterPro" id="IPR023370">
    <property type="entry name" value="TrmO-like_N"/>
</dbReference>
<evidence type="ECO:0000256" key="1">
    <source>
        <dbReference type="ARBA" id="ARBA00022691"/>
    </source>
</evidence>
<dbReference type="OrthoDB" id="9804309at2"/>
<reference evidence="4" key="1">
    <citation type="journal article" date="2017" name="MBio">
        <title>Type VI secretion-mediated competition in the bee gut microbiome.</title>
        <authorList>
            <person name="Steele M.I."/>
            <person name="Kwong W.K."/>
            <person name="Powell J.E."/>
            <person name="Whiteley M."/>
            <person name="Moran N.A."/>
        </authorList>
    </citation>
    <scope>NUCLEOTIDE SEQUENCE [LARGE SCALE GENOMIC DNA]</scope>
    <source>
        <strain evidence="4">WkB273</strain>
    </source>
</reference>
<accession>A0A2N9X9N5</accession>
<dbReference type="Pfam" id="PF18389">
    <property type="entry name" value="TrmO_C"/>
    <property type="match status" value="1"/>
</dbReference>
<keyword evidence="4" id="KW-0808">Transferase</keyword>
<dbReference type="PROSITE" id="PS51668">
    <property type="entry name" value="TSAA_2"/>
    <property type="match status" value="1"/>
</dbReference>
<dbReference type="EMBL" id="MEIL01000016">
    <property type="protein sequence ID" value="PIT41557.1"/>
    <property type="molecule type" value="Genomic_DNA"/>
</dbReference>
<dbReference type="PANTHER" id="PTHR12818:SF0">
    <property type="entry name" value="TRNA (ADENINE(37)-N6)-METHYLTRANSFERASE"/>
    <property type="match status" value="1"/>
</dbReference>
<dbReference type="Gene3D" id="3.30.2310.10">
    <property type="entry name" value="YaeB-like"/>
    <property type="match status" value="1"/>
</dbReference>
<organism evidence="4 5">
    <name type="scientific">Snodgrassella alvi</name>
    <dbReference type="NCBI Taxonomy" id="1196083"/>
    <lineage>
        <taxon>Bacteria</taxon>
        <taxon>Pseudomonadati</taxon>
        <taxon>Pseudomonadota</taxon>
        <taxon>Betaproteobacteria</taxon>
        <taxon>Neisseriales</taxon>
        <taxon>Neisseriaceae</taxon>
        <taxon>Snodgrassella</taxon>
    </lineage>
</organism>
<proteinExistence type="inferred from homology"/>
<protein>
    <submittedName>
        <fullName evidence="4">tRNA (N6-threonylcarbamoyladenosine(37)-N6)-methyltransferase TrmO</fullName>
    </submittedName>
</protein>
<dbReference type="GO" id="GO:0032259">
    <property type="term" value="P:methylation"/>
    <property type="evidence" value="ECO:0007669"/>
    <property type="project" value="UniProtKB-KW"/>
</dbReference>
<evidence type="ECO:0000256" key="2">
    <source>
        <dbReference type="ARBA" id="ARBA00033753"/>
    </source>
</evidence>
<comment type="caution">
    <text evidence="4">The sequence shown here is derived from an EMBL/GenBank/DDBJ whole genome shotgun (WGS) entry which is preliminary data.</text>
</comment>
<evidence type="ECO:0000259" key="3">
    <source>
        <dbReference type="PROSITE" id="PS51668"/>
    </source>
</evidence>
<sequence>MSHSCEVSKGYWSIQPIGYITSPYKQKFGVARQPGLVPAALAYIDLSKEFTTDCVRGLEDYEYIWVQFIFHATVKEGWQPLIRPPKLGGKEKKGIFATRSPHRPNHLGLSLVKLERIECNKHVRIHISGVDFLDQTPVIDIKPYIPFVEAKPHARCGFAREHEQLRVYWSPEALQQVRLFSLDTKHYDLINQSLAHDPRPAHQYKSNKIFVVNLFDWDVLFRVIDNIVEITGIREHIET</sequence>
<evidence type="ECO:0000313" key="4">
    <source>
        <dbReference type="EMBL" id="PIT41557.1"/>
    </source>
</evidence>
<dbReference type="Pfam" id="PF01980">
    <property type="entry name" value="TrmO_N"/>
    <property type="match status" value="1"/>
</dbReference>
<keyword evidence="4" id="KW-0489">Methyltransferase</keyword>
<dbReference type="InterPro" id="IPR040372">
    <property type="entry name" value="YaeB-like"/>
</dbReference>
<dbReference type="GO" id="GO:0008168">
    <property type="term" value="F:methyltransferase activity"/>
    <property type="evidence" value="ECO:0007669"/>
    <property type="project" value="UniProtKB-KW"/>
</dbReference>
<gene>
    <name evidence="4" type="ORF">BHC54_01075</name>
</gene>
<dbReference type="Gene3D" id="2.40.30.70">
    <property type="entry name" value="YaeB-like"/>
    <property type="match status" value="1"/>
</dbReference>
<dbReference type="InterPro" id="IPR036414">
    <property type="entry name" value="YaeB_N_sf"/>
</dbReference>
<dbReference type="InterPro" id="IPR036413">
    <property type="entry name" value="YaeB-like_sf"/>
</dbReference>
<name>A0A2N9X9N5_9NEIS</name>
<dbReference type="RefSeq" id="WP_100141225.1">
    <property type="nucleotide sequence ID" value="NZ_MEIM01000015.1"/>
</dbReference>
<dbReference type="SUPFAM" id="SSF118196">
    <property type="entry name" value="YaeB-like"/>
    <property type="match status" value="1"/>
</dbReference>
<feature type="domain" description="TsaA-like" evidence="3">
    <location>
        <begin position="14"/>
        <end position="153"/>
    </location>
</feature>